<evidence type="ECO:0000313" key="1">
    <source>
        <dbReference type="EMBL" id="KAK1383810.1"/>
    </source>
</evidence>
<accession>A0AAD8IDP9</accession>
<dbReference type="Pfam" id="PF02992">
    <property type="entry name" value="Transposase_21"/>
    <property type="match status" value="1"/>
</dbReference>
<proteinExistence type="predicted"/>
<comment type="caution">
    <text evidence="1">The sequence shown here is derived from an EMBL/GenBank/DDBJ whole genome shotgun (WGS) entry which is preliminary data.</text>
</comment>
<name>A0AAD8IDP9_9APIA</name>
<reference evidence="1" key="2">
    <citation type="submission" date="2023-05" db="EMBL/GenBank/DDBJ databases">
        <authorList>
            <person name="Schelkunov M.I."/>
        </authorList>
    </citation>
    <scope>NUCLEOTIDE SEQUENCE</scope>
    <source>
        <strain evidence="1">Hsosn_3</strain>
        <tissue evidence="1">Leaf</tissue>
    </source>
</reference>
<keyword evidence="2" id="KW-1185">Reference proteome</keyword>
<dbReference type="PANTHER" id="PTHR48258">
    <property type="entry name" value="DUF4218 DOMAIN-CONTAINING PROTEIN-RELATED"/>
    <property type="match status" value="1"/>
</dbReference>
<dbReference type="Proteomes" id="UP001237642">
    <property type="component" value="Unassembled WGS sequence"/>
</dbReference>
<evidence type="ECO:0008006" key="3">
    <source>
        <dbReference type="Google" id="ProtNLM"/>
    </source>
</evidence>
<evidence type="ECO:0000313" key="2">
    <source>
        <dbReference type="Proteomes" id="UP001237642"/>
    </source>
</evidence>
<sequence>MANNDEDEEDEEVDVDIDRVEEMIHDVEDHFIHQPNIFNNLVEDSKKLLYPGCNDQITRWHVEGRKSDGMLRHPGDSPQWRTIDGKKFPEFGADARNLRLGLCADGMNPFPDIIVTLCEFEIFLCTLKAYVRNRSRPEGSIIEGYSVEETIEFCTGYLAGVEPVGIPKSRHEGRLEGQGTLGHKMITPLAEMCDRAHLFVLQHMTEVDPYLKEHIAHIRQRYPSNSGKWVTNEHNRTFIQWFKERLLSQLTQRSSDVSNTLKWLAYGPDMPVRSYEAYDVNGKRRILGIENVEDEEEYNQFDENPPFSMGLPTSYEDETVETNYTRNDHDEGLWIDHQV</sequence>
<dbReference type="InterPro" id="IPR004242">
    <property type="entry name" value="Transposase_21"/>
</dbReference>
<organism evidence="1 2">
    <name type="scientific">Heracleum sosnowskyi</name>
    <dbReference type="NCBI Taxonomy" id="360622"/>
    <lineage>
        <taxon>Eukaryota</taxon>
        <taxon>Viridiplantae</taxon>
        <taxon>Streptophyta</taxon>
        <taxon>Embryophyta</taxon>
        <taxon>Tracheophyta</taxon>
        <taxon>Spermatophyta</taxon>
        <taxon>Magnoliopsida</taxon>
        <taxon>eudicotyledons</taxon>
        <taxon>Gunneridae</taxon>
        <taxon>Pentapetalae</taxon>
        <taxon>asterids</taxon>
        <taxon>campanulids</taxon>
        <taxon>Apiales</taxon>
        <taxon>Apiaceae</taxon>
        <taxon>Apioideae</taxon>
        <taxon>apioid superclade</taxon>
        <taxon>Tordylieae</taxon>
        <taxon>Tordyliinae</taxon>
        <taxon>Heracleum</taxon>
    </lineage>
</organism>
<reference evidence="1" key="1">
    <citation type="submission" date="2023-02" db="EMBL/GenBank/DDBJ databases">
        <title>Genome of toxic invasive species Heracleum sosnowskyi carries increased number of genes despite the absence of recent whole-genome duplications.</title>
        <authorList>
            <person name="Schelkunov M."/>
            <person name="Shtratnikova V."/>
            <person name="Makarenko M."/>
            <person name="Klepikova A."/>
            <person name="Omelchenko D."/>
            <person name="Novikova G."/>
            <person name="Obukhova E."/>
            <person name="Bogdanov V."/>
            <person name="Penin A."/>
            <person name="Logacheva M."/>
        </authorList>
    </citation>
    <scope>NUCLEOTIDE SEQUENCE</scope>
    <source>
        <strain evidence="1">Hsosn_3</strain>
        <tissue evidence="1">Leaf</tissue>
    </source>
</reference>
<gene>
    <name evidence="1" type="ORF">POM88_021545</name>
</gene>
<protein>
    <recommendedName>
        <fullName evidence="3">DUF4218 domain-containing protein</fullName>
    </recommendedName>
</protein>
<dbReference type="PANTHER" id="PTHR48258:SF9">
    <property type="entry name" value="OS01G0348150 PROTEIN"/>
    <property type="match status" value="1"/>
</dbReference>
<dbReference type="AlphaFoldDB" id="A0AAD8IDP9"/>
<dbReference type="EMBL" id="JAUIZM010000005">
    <property type="protein sequence ID" value="KAK1383810.1"/>
    <property type="molecule type" value="Genomic_DNA"/>
</dbReference>